<dbReference type="GO" id="GO:0005524">
    <property type="term" value="F:ATP binding"/>
    <property type="evidence" value="ECO:0007669"/>
    <property type="project" value="UniProtKB-KW"/>
</dbReference>
<dbReference type="PROSITE" id="PS00486">
    <property type="entry name" value="DNA_MISMATCH_REPAIR_2"/>
    <property type="match status" value="1"/>
</dbReference>
<name>A0A5R9BRN9_9LACO</name>
<dbReference type="SUPFAM" id="SSF52540">
    <property type="entry name" value="P-loop containing nucleoside triphosphate hydrolases"/>
    <property type="match status" value="1"/>
</dbReference>
<feature type="coiled-coil region" evidence="9">
    <location>
        <begin position="110"/>
        <end position="137"/>
    </location>
</feature>
<gene>
    <name evidence="11" type="ORF">FEZ51_09770</name>
</gene>
<evidence type="ECO:0000256" key="2">
    <source>
        <dbReference type="ARBA" id="ARBA00022730"/>
    </source>
</evidence>
<evidence type="ECO:0000256" key="3">
    <source>
        <dbReference type="ARBA" id="ARBA00022741"/>
    </source>
</evidence>
<comment type="caution">
    <text evidence="11">The sequence shown here is derived from an EMBL/GenBank/DDBJ whole genome shotgun (WGS) entry which is preliminary data.</text>
</comment>
<dbReference type="EMBL" id="VBTH01000026">
    <property type="protein sequence ID" value="TLQ03366.1"/>
    <property type="molecule type" value="Genomic_DNA"/>
</dbReference>
<proteinExistence type="predicted"/>
<evidence type="ECO:0000256" key="6">
    <source>
        <dbReference type="ARBA" id="ARBA00022840"/>
    </source>
</evidence>
<keyword evidence="5" id="KW-0378">Hydrolase</keyword>
<evidence type="ECO:0000259" key="10">
    <source>
        <dbReference type="PROSITE" id="PS00486"/>
    </source>
</evidence>
<evidence type="ECO:0000256" key="5">
    <source>
        <dbReference type="ARBA" id="ARBA00022801"/>
    </source>
</evidence>
<dbReference type="GO" id="GO:0019843">
    <property type="term" value="F:rRNA binding"/>
    <property type="evidence" value="ECO:0007669"/>
    <property type="project" value="UniProtKB-KW"/>
</dbReference>
<dbReference type="Proteomes" id="UP000305541">
    <property type="component" value="Unassembled WGS sequence"/>
</dbReference>
<keyword evidence="7" id="KW-0694">RNA-binding</keyword>
<keyword evidence="8" id="KW-0238">DNA-binding</keyword>
<dbReference type="GO" id="GO:0030983">
    <property type="term" value="F:mismatched DNA binding"/>
    <property type="evidence" value="ECO:0007669"/>
    <property type="project" value="InterPro"/>
</dbReference>
<dbReference type="PIRSF" id="PIRSF005814">
    <property type="entry name" value="MutS_YshD"/>
    <property type="match status" value="1"/>
</dbReference>
<dbReference type="InterPro" id="IPR005747">
    <property type="entry name" value="MutS2"/>
</dbReference>
<evidence type="ECO:0000313" key="12">
    <source>
        <dbReference type="Proteomes" id="UP000305541"/>
    </source>
</evidence>
<dbReference type="SMART" id="SM00533">
    <property type="entry name" value="MUTSd"/>
    <property type="match status" value="1"/>
</dbReference>
<keyword evidence="2" id="KW-0699">rRNA-binding</keyword>
<dbReference type="NCBIfam" id="TIGR01069">
    <property type="entry name" value="mutS2"/>
    <property type="match status" value="1"/>
</dbReference>
<evidence type="ECO:0000256" key="1">
    <source>
        <dbReference type="ARBA" id="ARBA00022722"/>
    </source>
</evidence>
<dbReference type="GO" id="GO:0016887">
    <property type="term" value="F:ATP hydrolysis activity"/>
    <property type="evidence" value="ECO:0007669"/>
    <property type="project" value="InterPro"/>
</dbReference>
<dbReference type="InterPro" id="IPR000432">
    <property type="entry name" value="DNA_mismatch_repair_MutS_C"/>
</dbReference>
<dbReference type="GO" id="GO:0006298">
    <property type="term" value="P:mismatch repair"/>
    <property type="evidence" value="ECO:0007669"/>
    <property type="project" value="InterPro"/>
</dbReference>
<dbReference type="AlphaFoldDB" id="A0A5R9BRN9"/>
<dbReference type="SUPFAM" id="SSF48334">
    <property type="entry name" value="DNA repair protein MutS, domain III"/>
    <property type="match status" value="1"/>
</dbReference>
<keyword evidence="1" id="KW-0540">Nuclease</keyword>
<keyword evidence="4" id="KW-0255">Endonuclease</keyword>
<dbReference type="Gene3D" id="3.40.50.300">
    <property type="entry name" value="P-loop containing nucleotide triphosphate hydrolases"/>
    <property type="match status" value="1"/>
</dbReference>
<keyword evidence="6" id="KW-0067">ATP-binding</keyword>
<dbReference type="PANTHER" id="PTHR48466:SF2">
    <property type="entry name" value="OS10G0509000 PROTEIN"/>
    <property type="match status" value="1"/>
</dbReference>
<dbReference type="Pfam" id="PF00488">
    <property type="entry name" value="MutS_V"/>
    <property type="match status" value="1"/>
</dbReference>
<keyword evidence="3" id="KW-0547">Nucleotide-binding</keyword>
<protein>
    <recommendedName>
        <fullName evidence="10">DNA mismatch repair proteins mutS family domain-containing protein</fullName>
    </recommendedName>
</protein>
<dbReference type="GO" id="GO:0045910">
    <property type="term" value="P:negative regulation of DNA recombination"/>
    <property type="evidence" value="ECO:0007669"/>
    <property type="project" value="InterPro"/>
</dbReference>
<keyword evidence="9" id="KW-0175">Coiled coil</keyword>
<feature type="domain" description="DNA mismatch repair proteins mutS family" evidence="10">
    <location>
        <begin position="372"/>
        <end position="388"/>
    </location>
</feature>
<dbReference type="GO" id="GO:0004519">
    <property type="term" value="F:endonuclease activity"/>
    <property type="evidence" value="ECO:0007669"/>
    <property type="project" value="UniProtKB-KW"/>
</dbReference>
<sequence length="603" mass="68473">MKIATSIDIVKVRQQETSEARLIVDSGQHVPFMGLIQINRLMIQVEKGIILAPDELIEFADFLRSNRMIQNFFEKNKFQAPLLSKYGQALPNFLTVEDNIYEKIQKNQVADSASKNLRRFRQKLKEVEAEIEVKLQKFLRNSSNQTVIQERLIVQKEGRLTVPIKSSFKNKIDGAVIDQSRNGQTVFVELQMVNRLNEQIENLKYQIEAEEYQVLAELTGSLSEQAVSIKNSIDAITMMDLIFARAKYGREYDGITPRVNKDEQINIIKGRHPFLGKKAVPLNFNLGKDYRGLVITGANAGGKTVVLKTVGLLTLMMMFGLQIPADSESELAVFDDIFVDMGDQQNLDNALSTFSGHMQNIASILRKVNRNTLILLDEIGSGTEPNEGAGLAIAIMESLYQKGGLLVATTHYGEIKNFAKQHEDFMPALMKFDQKTLTPKYQLQIGQSGDSQALWIARKMKMSKALIQTASKYIDTKNYATKKTIFSHQEGLENDKLTSNEVQYQRGDRVQLTFNGKTGLVFEDDGQSRVQVYVDRNIQSIIRRRIKLVNSATELYPNGYDLDQLFSDFHERKEIRDLERGSKIAQKKLDQAARERRNKKGNL</sequence>
<dbReference type="OrthoDB" id="9808166at2"/>
<evidence type="ECO:0000256" key="7">
    <source>
        <dbReference type="ARBA" id="ARBA00022884"/>
    </source>
</evidence>
<dbReference type="GO" id="GO:0140664">
    <property type="term" value="F:ATP-dependent DNA damage sensor activity"/>
    <property type="evidence" value="ECO:0007669"/>
    <property type="project" value="InterPro"/>
</dbReference>
<evidence type="ECO:0000256" key="8">
    <source>
        <dbReference type="ARBA" id="ARBA00023125"/>
    </source>
</evidence>
<dbReference type="InterPro" id="IPR045076">
    <property type="entry name" value="MutS"/>
</dbReference>
<dbReference type="InterPro" id="IPR027417">
    <property type="entry name" value="P-loop_NTPase"/>
</dbReference>
<dbReference type="FunFam" id="3.40.50.300:FF:000830">
    <property type="entry name" value="Endonuclease MutS2"/>
    <property type="match status" value="1"/>
</dbReference>
<reference evidence="11 12" key="1">
    <citation type="submission" date="2019-05" db="EMBL/GenBank/DDBJ databases">
        <title>The metagenome of a microbial culture collection derived from dairy environment covers the genomic content of the human microbiome.</title>
        <authorList>
            <person name="Roder T."/>
            <person name="Wuthrich D."/>
            <person name="Sattari Z."/>
            <person name="Von Ah U."/>
            <person name="Bar C."/>
            <person name="Ronchi F."/>
            <person name="Macpherson A.J."/>
            <person name="Ganal-Vonarburg S.C."/>
            <person name="Bruggmann R."/>
            <person name="Vergeres G."/>
        </authorList>
    </citation>
    <scope>NUCLEOTIDE SEQUENCE [LARGE SCALE GENOMIC DNA]</scope>
    <source>
        <strain evidence="11 12">FAM 18815</strain>
    </source>
</reference>
<evidence type="ECO:0000256" key="4">
    <source>
        <dbReference type="ARBA" id="ARBA00022759"/>
    </source>
</evidence>
<organism evidence="11 12">
    <name type="scientific">Pediococcus stilesii</name>
    <dbReference type="NCBI Taxonomy" id="331679"/>
    <lineage>
        <taxon>Bacteria</taxon>
        <taxon>Bacillati</taxon>
        <taxon>Bacillota</taxon>
        <taxon>Bacilli</taxon>
        <taxon>Lactobacillales</taxon>
        <taxon>Lactobacillaceae</taxon>
        <taxon>Pediococcus</taxon>
    </lineage>
</organism>
<evidence type="ECO:0000313" key="11">
    <source>
        <dbReference type="EMBL" id="TLQ03366.1"/>
    </source>
</evidence>
<dbReference type="InterPro" id="IPR036187">
    <property type="entry name" value="DNA_mismatch_repair_MutS_sf"/>
</dbReference>
<dbReference type="SMART" id="SM00534">
    <property type="entry name" value="MUTSac"/>
    <property type="match status" value="1"/>
</dbReference>
<evidence type="ECO:0000256" key="9">
    <source>
        <dbReference type="SAM" id="Coils"/>
    </source>
</evidence>
<accession>A0A5R9BRN9</accession>
<dbReference type="PANTHER" id="PTHR48466">
    <property type="entry name" value="OS10G0509000 PROTEIN-RELATED"/>
    <property type="match status" value="1"/>
</dbReference>
<dbReference type="InterPro" id="IPR007696">
    <property type="entry name" value="DNA_mismatch_repair_MutS_core"/>
</dbReference>